<evidence type="ECO:0000313" key="3">
    <source>
        <dbReference type="Proteomes" id="UP000676194"/>
    </source>
</evidence>
<dbReference type="AlphaFoldDB" id="A0A8E6B700"/>
<feature type="transmembrane region" description="Helical" evidence="1">
    <location>
        <begin position="184"/>
        <end position="203"/>
    </location>
</feature>
<keyword evidence="3" id="KW-1185">Reference proteome</keyword>
<evidence type="ECO:0000313" key="2">
    <source>
        <dbReference type="EMBL" id="QVL32439.1"/>
    </source>
</evidence>
<organism evidence="2 3">
    <name type="scientific">Telmatocola sphagniphila</name>
    <dbReference type="NCBI Taxonomy" id="1123043"/>
    <lineage>
        <taxon>Bacteria</taxon>
        <taxon>Pseudomonadati</taxon>
        <taxon>Planctomycetota</taxon>
        <taxon>Planctomycetia</taxon>
        <taxon>Gemmatales</taxon>
        <taxon>Gemmataceae</taxon>
    </lineage>
</organism>
<feature type="transmembrane region" description="Helical" evidence="1">
    <location>
        <begin position="23"/>
        <end position="45"/>
    </location>
</feature>
<sequence>MFEPKHNQLSTETNKAFRFGKQILTIGIGSLVCFGMLGSIGVLAVVLDLDDSIREPVLLAVVVGSICTFLSLIGLYLTISYYRQRLIISASSVRLVGCFQTREVNLLEVYRAIWDTSGSITLLAQSRRLNIPLASYEGRIQIIQFLRANLPVDIQVGWEKFEWRYVPNGLSLWRRRRQLGRTHFVWLEGVFLGFCIGVCLLFREWLNRPLDCSLTVSVLLVLSVGGYLAGSYRWRKNEAAYLSLESHQPL</sequence>
<evidence type="ECO:0000256" key="1">
    <source>
        <dbReference type="SAM" id="Phobius"/>
    </source>
</evidence>
<protein>
    <submittedName>
        <fullName evidence="2">Uncharacterized protein</fullName>
    </submittedName>
</protein>
<dbReference type="RefSeq" id="WP_213497331.1">
    <property type="nucleotide sequence ID" value="NZ_CP074694.1"/>
</dbReference>
<proteinExistence type="predicted"/>
<feature type="transmembrane region" description="Helical" evidence="1">
    <location>
        <begin position="57"/>
        <end position="79"/>
    </location>
</feature>
<reference evidence="2" key="1">
    <citation type="submission" date="2021-05" db="EMBL/GenBank/DDBJ databases">
        <title>Complete genome sequence of the cellulolytic planctomycete Telmatocola sphagniphila SP2T and characterization of the first cellulase from planctomycetes.</title>
        <authorList>
            <person name="Rakitin A.L."/>
            <person name="Beletsky A.V."/>
            <person name="Naumoff D.G."/>
            <person name="Kulichevskaya I.S."/>
            <person name="Mardanov A.V."/>
            <person name="Ravin N.V."/>
            <person name="Dedysh S.N."/>
        </authorList>
    </citation>
    <scope>NUCLEOTIDE SEQUENCE</scope>
    <source>
        <strain evidence="2">SP2T</strain>
    </source>
</reference>
<dbReference type="EMBL" id="CP074694">
    <property type="protein sequence ID" value="QVL32439.1"/>
    <property type="molecule type" value="Genomic_DNA"/>
</dbReference>
<feature type="transmembrane region" description="Helical" evidence="1">
    <location>
        <begin position="215"/>
        <end position="234"/>
    </location>
</feature>
<keyword evidence="1" id="KW-0812">Transmembrane</keyword>
<keyword evidence="1" id="KW-1133">Transmembrane helix</keyword>
<accession>A0A8E6B700</accession>
<dbReference type="KEGG" id="tsph:KIH39_00540"/>
<name>A0A8E6B700_9BACT</name>
<keyword evidence="1" id="KW-0472">Membrane</keyword>
<gene>
    <name evidence="2" type="ORF">KIH39_00540</name>
</gene>
<dbReference type="Proteomes" id="UP000676194">
    <property type="component" value="Chromosome"/>
</dbReference>